<dbReference type="Proteomes" id="UP001165489">
    <property type="component" value="Unassembled WGS sequence"/>
</dbReference>
<feature type="transmembrane region" description="Helical" evidence="6">
    <location>
        <begin position="340"/>
        <end position="361"/>
    </location>
</feature>
<evidence type="ECO:0000259" key="8">
    <source>
        <dbReference type="Pfam" id="PF12704"/>
    </source>
</evidence>
<dbReference type="InterPro" id="IPR050250">
    <property type="entry name" value="Macrolide_Exporter_MacB"/>
</dbReference>
<evidence type="ECO:0000256" key="4">
    <source>
        <dbReference type="ARBA" id="ARBA00022989"/>
    </source>
</evidence>
<keyword evidence="3 6" id="KW-0812">Transmembrane</keyword>
<dbReference type="InterPro" id="IPR003838">
    <property type="entry name" value="ABC3_permease_C"/>
</dbReference>
<evidence type="ECO:0000256" key="6">
    <source>
        <dbReference type="SAM" id="Phobius"/>
    </source>
</evidence>
<proteinExistence type="predicted"/>
<organism evidence="9 10">
    <name type="scientific">Belliella filtrata</name>
    <dbReference type="NCBI Taxonomy" id="2923435"/>
    <lineage>
        <taxon>Bacteria</taxon>
        <taxon>Pseudomonadati</taxon>
        <taxon>Bacteroidota</taxon>
        <taxon>Cytophagia</taxon>
        <taxon>Cytophagales</taxon>
        <taxon>Cyclobacteriaceae</taxon>
        <taxon>Belliella</taxon>
    </lineage>
</organism>
<evidence type="ECO:0000313" key="9">
    <source>
        <dbReference type="EMBL" id="MCH7408177.1"/>
    </source>
</evidence>
<feature type="domain" description="MacB-like periplasmic core" evidence="8">
    <location>
        <begin position="20"/>
        <end position="239"/>
    </location>
</feature>
<keyword evidence="5 6" id="KW-0472">Membrane</keyword>
<keyword evidence="4 6" id="KW-1133">Transmembrane helix</keyword>
<reference evidence="9" key="1">
    <citation type="submission" date="2022-03" db="EMBL/GenBank/DDBJ databases">
        <title>De novo assembled genomes of Belliella spp. (Cyclobacteriaceae) strains.</title>
        <authorList>
            <person name="Szabo A."/>
            <person name="Korponai K."/>
            <person name="Felfoldi T."/>
        </authorList>
    </citation>
    <scope>NUCLEOTIDE SEQUENCE</scope>
    <source>
        <strain evidence="9">DSM 111904</strain>
    </source>
</reference>
<dbReference type="InterPro" id="IPR025857">
    <property type="entry name" value="MacB_PCD"/>
</dbReference>
<evidence type="ECO:0000256" key="2">
    <source>
        <dbReference type="ARBA" id="ARBA00022475"/>
    </source>
</evidence>
<evidence type="ECO:0000256" key="1">
    <source>
        <dbReference type="ARBA" id="ARBA00004651"/>
    </source>
</evidence>
<comment type="caution">
    <text evidence="9">The sequence shown here is derived from an EMBL/GenBank/DDBJ whole genome shotgun (WGS) entry which is preliminary data.</text>
</comment>
<evidence type="ECO:0000256" key="3">
    <source>
        <dbReference type="ARBA" id="ARBA00022692"/>
    </source>
</evidence>
<protein>
    <submittedName>
        <fullName evidence="9">ABC transporter permease</fullName>
    </submittedName>
</protein>
<dbReference type="PANTHER" id="PTHR30572">
    <property type="entry name" value="MEMBRANE COMPONENT OF TRANSPORTER-RELATED"/>
    <property type="match status" value="1"/>
</dbReference>
<dbReference type="PANTHER" id="PTHR30572:SF18">
    <property type="entry name" value="ABC-TYPE MACROLIDE FAMILY EXPORT SYSTEM PERMEASE COMPONENT 2"/>
    <property type="match status" value="1"/>
</dbReference>
<accession>A0ABS9UVI2</accession>
<dbReference type="Pfam" id="PF12704">
    <property type="entry name" value="MacB_PCD"/>
    <property type="match status" value="1"/>
</dbReference>
<feature type="domain" description="ABC3 transporter permease C-terminal" evidence="7">
    <location>
        <begin position="679"/>
        <end position="792"/>
    </location>
</feature>
<feature type="transmembrane region" description="Helical" evidence="6">
    <location>
        <begin position="382"/>
        <end position="406"/>
    </location>
</feature>
<feature type="transmembrane region" description="Helical" evidence="6">
    <location>
        <begin position="676"/>
        <end position="701"/>
    </location>
</feature>
<keyword evidence="2" id="KW-1003">Cell membrane</keyword>
<comment type="subcellular location">
    <subcellularLocation>
        <location evidence="1">Cell membrane</location>
        <topology evidence="1">Multi-pass membrane protein</topology>
    </subcellularLocation>
</comment>
<dbReference type="EMBL" id="JAKZGP010000002">
    <property type="protein sequence ID" value="MCH7408177.1"/>
    <property type="molecule type" value="Genomic_DNA"/>
</dbReference>
<feature type="transmembrane region" description="Helical" evidence="6">
    <location>
        <begin position="762"/>
        <end position="782"/>
    </location>
</feature>
<dbReference type="Pfam" id="PF02687">
    <property type="entry name" value="FtsX"/>
    <property type="match status" value="2"/>
</dbReference>
<feature type="transmembrane region" description="Helical" evidence="6">
    <location>
        <begin position="728"/>
        <end position="747"/>
    </location>
</feature>
<feature type="transmembrane region" description="Helical" evidence="6">
    <location>
        <begin position="284"/>
        <end position="304"/>
    </location>
</feature>
<feature type="transmembrane region" description="Helical" evidence="6">
    <location>
        <begin position="426"/>
        <end position="445"/>
    </location>
</feature>
<gene>
    <name evidence="9" type="ORF">MM239_02120</name>
</gene>
<feature type="domain" description="ABC3 transporter permease C-terminal" evidence="7">
    <location>
        <begin position="290"/>
        <end position="405"/>
    </location>
</feature>
<name>A0ABS9UVI2_9BACT</name>
<evidence type="ECO:0000259" key="7">
    <source>
        <dbReference type="Pfam" id="PF02687"/>
    </source>
</evidence>
<sequence length="799" mass="89634">MWKNYFIVSLRNLSKRKLYTGINILGLTVAMTSFLAISLYIHHEWSYDKMYSDYQRIYKFNQEFTSNGETQLVSTTPSSLAPTMMDEISEIELATLVFDLSIFSSVVVEIEGELFEEPKFAYVDENFFHVFDFDLIHGNPKSVLSEPFQLVLPKSTAARYFRNVSDAIGKTVQVEGENYTITGIMEDFPSNSHLEFGLLASFKTHRHGKTPAWSPSNYYTYAKFRENSAPESVESKLDQIVDKYFGEDMASYGFSTRFFIQPVSSIHLGGNTLKSIKPTSDSKYIYIFALVGILLIVIGIINYVNLATAEATERNKEVGLRKILGAERFQLFGQFVSESFILTSIAILVSILALNIISGYFESFASTPLNLSLLLSFEGISFLVLLFVLIGFISGIYPAVILSGMAPLHALGKQTTIGNGAWMRKGLVVFQFFVSIGLLLATLIVKNQLNYMQEVNLGYDREEVIALNLHYKMHGEVESFKNELVRQGIAQSVSKASDLPIYIKASYSITPGWDNDKEFMITGYSTDHELVNTIGLELAAGEDLAPTDPTRWQAYEQGIELPVLLNEAAVRELGWESADAVGRKLNFGDELVRVKGVVKDFYFNSLHHQVSPLAIFVDPDGSNVILTKLMKGNPATQLAAMETVWASIFPSRPFVFKFVDEEYARMYQYETMVGKVFSLFAGIAIFIACMGLFGLVSYVALRRTREISIRKVLGANTFDILRVLSADFFSLLGISALLAVGFGYWFSEQWMQDFAYKSTVSVSIYLISIASVAFIAFFTIVYRTVKVYQTNPAETLKDG</sequence>
<keyword evidence="10" id="KW-1185">Reference proteome</keyword>
<dbReference type="RefSeq" id="WP_241346196.1">
    <property type="nucleotide sequence ID" value="NZ_JAKZGP010000002.1"/>
</dbReference>
<feature type="transmembrane region" description="Helical" evidence="6">
    <location>
        <begin position="20"/>
        <end position="41"/>
    </location>
</feature>
<evidence type="ECO:0000256" key="5">
    <source>
        <dbReference type="ARBA" id="ARBA00023136"/>
    </source>
</evidence>
<evidence type="ECO:0000313" key="10">
    <source>
        <dbReference type="Proteomes" id="UP001165489"/>
    </source>
</evidence>